<gene>
    <name evidence="1" type="ORF">ACFONC_06750</name>
</gene>
<organism evidence="1 2">
    <name type="scientific">Luteimonas soli</name>
    <dbReference type="NCBI Taxonomy" id="1648966"/>
    <lineage>
        <taxon>Bacteria</taxon>
        <taxon>Pseudomonadati</taxon>
        <taxon>Pseudomonadota</taxon>
        <taxon>Gammaproteobacteria</taxon>
        <taxon>Lysobacterales</taxon>
        <taxon>Lysobacteraceae</taxon>
        <taxon>Luteimonas</taxon>
    </lineage>
</organism>
<name>A0ABV7XM47_9GAMM</name>
<keyword evidence="2" id="KW-1185">Reference proteome</keyword>
<protein>
    <submittedName>
        <fullName evidence="1">Uncharacterized protein</fullName>
    </submittedName>
</protein>
<accession>A0ABV7XM47</accession>
<reference evidence="2" key="1">
    <citation type="journal article" date="2019" name="Int. J. Syst. Evol. Microbiol.">
        <title>The Global Catalogue of Microorganisms (GCM) 10K type strain sequencing project: providing services to taxonomists for standard genome sequencing and annotation.</title>
        <authorList>
            <consortium name="The Broad Institute Genomics Platform"/>
            <consortium name="The Broad Institute Genome Sequencing Center for Infectious Disease"/>
            <person name="Wu L."/>
            <person name="Ma J."/>
        </authorList>
    </citation>
    <scope>NUCLEOTIDE SEQUENCE [LARGE SCALE GENOMIC DNA]</scope>
    <source>
        <strain evidence="2">KCTC 42441</strain>
    </source>
</reference>
<dbReference type="Proteomes" id="UP001595705">
    <property type="component" value="Unassembled WGS sequence"/>
</dbReference>
<comment type="caution">
    <text evidence="1">The sequence shown here is derived from an EMBL/GenBank/DDBJ whole genome shotgun (WGS) entry which is preliminary data.</text>
</comment>
<dbReference type="RefSeq" id="WP_386742942.1">
    <property type="nucleotide sequence ID" value="NZ_JBHRYA010000003.1"/>
</dbReference>
<proteinExistence type="predicted"/>
<dbReference type="EMBL" id="JBHRYA010000003">
    <property type="protein sequence ID" value="MFC3715844.1"/>
    <property type="molecule type" value="Genomic_DNA"/>
</dbReference>
<evidence type="ECO:0000313" key="1">
    <source>
        <dbReference type="EMBL" id="MFC3715844.1"/>
    </source>
</evidence>
<evidence type="ECO:0000313" key="2">
    <source>
        <dbReference type="Proteomes" id="UP001595705"/>
    </source>
</evidence>
<sequence length="160" mass="17425">MSQNMVSLMVSEEQASSATAAIAQLGQALPGLISLTPDDRKGLLYMGPRSEVFCEQVVRVLGQNPQIVPPRMDLAEALADMDALNRLRPIQDQLRQLQSRVDDTVTALGSDLMDFSLEGYAQLKLSGAAEGLEELRREIGGRFSRRRRKAATPESGPEAA</sequence>